<organism evidence="1 2">
    <name type="scientific">Laetiporus sulphureus 93-53</name>
    <dbReference type="NCBI Taxonomy" id="1314785"/>
    <lineage>
        <taxon>Eukaryota</taxon>
        <taxon>Fungi</taxon>
        <taxon>Dikarya</taxon>
        <taxon>Basidiomycota</taxon>
        <taxon>Agaricomycotina</taxon>
        <taxon>Agaricomycetes</taxon>
        <taxon>Polyporales</taxon>
        <taxon>Laetiporus</taxon>
    </lineage>
</organism>
<gene>
    <name evidence="1" type="ORF">LAESUDRAFT_103512</name>
</gene>
<keyword evidence="2" id="KW-1185">Reference proteome</keyword>
<dbReference type="RefSeq" id="XP_040765457.1">
    <property type="nucleotide sequence ID" value="XM_040901162.1"/>
</dbReference>
<dbReference type="EMBL" id="KV427618">
    <property type="protein sequence ID" value="KZT07717.1"/>
    <property type="molecule type" value="Genomic_DNA"/>
</dbReference>
<dbReference type="InParanoid" id="A0A165ETD4"/>
<evidence type="ECO:0000313" key="2">
    <source>
        <dbReference type="Proteomes" id="UP000076871"/>
    </source>
</evidence>
<accession>A0A165ETD4</accession>
<proteinExistence type="predicted"/>
<sequence>MRGSTGLLLSVLVLVVLRVAGCIVLRLLVVSGPLAVAGLAAPLLRRSTAVPVTITAVWRLRWAIAAAALLGNHVAALPDFRTAPWRDVRTTRGNVVSCRPSPWRRSTTPTWTFTSLPKLRHQAGIFGVEPALHNRRRSAKDGVRIPVNSAIPGHVTSTSADTTDDIGCEVTLLRTVVLPVTDTAAILADLVLVIAQRSV</sequence>
<dbReference type="GeneID" id="63818194"/>
<evidence type="ECO:0000313" key="1">
    <source>
        <dbReference type="EMBL" id="KZT07717.1"/>
    </source>
</evidence>
<dbReference type="Proteomes" id="UP000076871">
    <property type="component" value="Unassembled WGS sequence"/>
</dbReference>
<protein>
    <submittedName>
        <fullName evidence="1">Uncharacterized protein</fullName>
    </submittedName>
</protein>
<name>A0A165ETD4_9APHY</name>
<dbReference type="AlphaFoldDB" id="A0A165ETD4"/>
<reference evidence="1 2" key="1">
    <citation type="journal article" date="2016" name="Mol. Biol. Evol.">
        <title>Comparative Genomics of Early-Diverging Mushroom-Forming Fungi Provides Insights into the Origins of Lignocellulose Decay Capabilities.</title>
        <authorList>
            <person name="Nagy L.G."/>
            <person name="Riley R."/>
            <person name="Tritt A."/>
            <person name="Adam C."/>
            <person name="Daum C."/>
            <person name="Floudas D."/>
            <person name="Sun H."/>
            <person name="Yadav J.S."/>
            <person name="Pangilinan J."/>
            <person name="Larsson K.H."/>
            <person name="Matsuura K."/>
            <person name="Barry K."/>
            <person name="Labutti K."/>
            <person name="Kuo R."/>
            <person name="Ohm R.A."/>
            <person name="Bhattacharya S.S."/>
            <person name="Shirouzu T."/>
            <person name="Yoshinaga Y."/>
            <person name="Martin F.M."/>
            <person name="Grigoriev I.V."/>
            <person name="Hibbett D.S."/>
        </authorList>
    </citation>
    <scope>NUCLEOTIDE SEQUENCE [LARGE SCALE GENOMIC DNA]</scope>
    <source>
        <strain evidence="1 2">93-53</strain>
    </source>
</reference>